<evidence type="ECO:0000313" key="2">
    <source>
        <dbReference type="EMBL" id="RPA78408.1"/>
    </source>
</evidence>
<feature type="compositionally biased region" description="Basic and acidic residues" evidence="1">
    <location>
        <begin position="165"/>
        <end position="185"/>
    </location>
</feature>
<evidence type="ECO:0000313" key="3">
    <source>
        <dbReference type="Proteomes" id="UP000275078"/>
    </source>
</evidence>
<gene>
    <name evidence="2" type="ORF">BJ508DRAFT_349441</name>
</gene>
<feature type="compositionally biased region" description="Basic and acidic residues" evidence="1">
    <location>
        <begin position="209"/>
        <end position="219"/>
    </location>
</feature>
<accession>A0A3N4I132</accession>
<sequence>MDPTSTPTQAIEDLGSKSAELGDLRLTVHTLQLSENSRHNLNKTLATIRHFDHIDGITASDREAFLGHFRGFVKVLGPFDCLNVTANQRLANVGSKALLDAAGKLRVVSAMAESESQTHTTIMVDRLAVLCDLIEVLLGAYTVRQAAEEGGSETRSKGGLTESSNAERQKDKVEESGAETRRSDGLRSISNAERQREKKKSVRFAIEPKTQETKERETRAFTGIFSLPSTRKPGTTRGPWSWF</sequence>
<dbReference type="AlphaFoldDB" id="A0A3N4I132"/>
<feature type="region of interest" description="Disordered" evidence="1">
    <location>
        <begin position="147"/>
        <end position="243"/>
    </location>
</feature>
<dbReference type="Proteomes" id="UP000275078">
    <property type="component" value="Unassembled WGS sequence"/>
</dbReference>
<keyword evidence="3" id="KW-1185">Reference proteome</keyword>
<organism evidence="2 3">
    <name type="scientific">Ascobolus immersus RN42</name>
    <dbReference type="NCBI Taxonomy" id="1160509"/>
    <lineage>
        <taxon>Eukaryota</taxon>
        <taxon>Fungi</taxon>
        <taxon>Dikarya</taxon>
        <taxon>Ascomycota</taxon>
        <taxon>Pezizomycotina</taxon>
        <taxon>Pezizomycetes</taxon>
        <taxon>Pezizales</taxon>
        <taxon>Ascobolaceae</taxon>
        <taxon>Ascobolus</taxon>
    </lineage>
</organism>
<name>A0A3N4I132_ASCIM</name>
<reference evidence="2 3" key="1">
    <citation type="journal article" date="2018" name="Nat. Ecol. Evol.">
        <title>Pezizomycetes genomes reveal the molecular basis of ectomycorrhizal truffle lifestyle.</title>
        <authorList>
            <person name="Murat C."/>
            <person name="Payen T."/>
            <person name="Noel B."/>
            <person name="Kuo A."/>
            <person name="Morin E."/>
            <person name="Chen J."/>
            <person name="Kohler A."/>
            <person name="Krizsan K."/>
            <person name="Balestrini R."/>
            <person name="Da Silva C."/>
            <person name="Montanini B."/>
            <person name="Hainaut M."/>
            <person name="Levati E."/>
            <person name="Barry K.W."/>
            <person name="Belfiori B."/>
            <person name="Cichocki N."/>
            <person name="Clum A."/>
            <person name="Dockter R.B."/>
            <person name="Fauchery L."/>
            <person name="Guy J."/>
            <person name="Iotti M."/>
            <person name="Le Tacon F."/>
            <person name="Lindquist E.A."/>
            <person name="Lipzen A."/>
            <person name="Malagnac F."/>
            <person name="Mello A."/>
            <person name="Molinier V."/>
            <person name="Miyauchi S."/>
            <person name="Poulain J."/>
            <person name="Riccioni C."/>
            <person name="Rubini A."/>
            <person name="Sitrit Y."/>
            <person name="Splivallo R."/>
            <person name="Traeger S."/>
            <person name="Wang M."/>
            <person name="Zifcakova L."/>
            <person name="Wipf D."/>
            <person name="Zambonelli A."/>
            <person name="Paolocci F."/>
            <person name="Nowrousian M."/>
            <person name="Ottonello S."/>
            <person name="Baldrian P."/>
            <person name="Spatafora J.W."/>
            <person name="Henrissat B."/>
            <person name="Nagy L.G."/>
            <person name="Aury J.M."/>
            <person name="Wincker P."/>
            <person name="Grigoriev I.V."/>
            <person name="Bonfante P."/>
            <person name="Martin F.M."/>
        </authorList>
    </citation>
    <scope>NUCLEOTIDE SEQUENCE [LARGE SCALE GENOMIC DNA]</scope>
    <source>
        <strain evidence="2 3">RN42</strain>
    </source>
</reference>
<dbReference type="EMBL" id="ML119712">
    <property type="protein sequence ID" value="RPA78408.1"/>
    <property type="molecule type" value="Genomic_DNA"/>
</dbReference>
<evidence type="ECO:0000256" key="1">
    <source>
        <dbReference type="SAM" id="MobiDB-lite"/>
    </source>
</evidence>
<protein>
    <submittedName>
        <fullName evidence="2">Uncharacterized protein</fullName>
    </submittedName>
</protein>
<proteinExistence type="predicted"/>